<dbReference type="OrthoDB" id="6271571at2759"/>
<evidence type="ECO:0000256" key="2">
    <source>
        <dbReference type="ARBA" id="ARBA00022771"/>
    </source>
</evidence>
<dbReference type="Gene3D" id="1.25.40.10">
    <property type="entry name" value="Tetratricopeptide repeat domain"/>
    <property type="match status" value="1"/>
</dbReference>
<dbReference type="PROSITE" id="PS00518">
    <property type="entry name" value="ZF_RING_1"/>
    <property type="match status" value="2"/>
</dbReference>
<dbReference type="GO" id="GO:0008270">
    <property type="term" value="F:zinc ion binding"/>
    <property type="evidence" value="ECO:0007669"/>
    <property type="project" value="UniProtKB-KW"/>
</dbReference>
<evidence type="ECO:0000313" key="6">
    <source>
        <dbReference type="EMBL" id="KAA0183547.1"/>
    </source>
</evidence>
<dbReference type="GO" id="GO:0061630">
    <property type="term" value="F:ubiquitin protein ligase activity"/>
    <property type="evidence" value="ECO:0007669"/>
    <property type="project" value="TreeGrafter"/>
</dbReference>
<gene>
    <name evidence="6" type="ORF">FBUS_03104</name>
</gene>
<dbReference type="GO" id="GO:0005737">
    <property type="term" value="C:cytoplasm"/>
    <property type="evidence" value="ECO:0007669"/>
    <property type="project" value="UniProtKB-ARBA"/>
</dbReference>
<keyword evidence="2 4" id="KW-0863">Zinc-finger</keyword>
<dbReference type="InterPro" id="IPR001841">
    <property type="entry name" value="Znf_RING"/>
</dbReference>
<dbReference type="PANTHER" id="PTHR23327">
    <property type="entry name" value="RING FINGER PROTEIN 127"/>
    <property type="match status" value="1"/>
</dbReference>
<dbReference type="SUPFAM" id="SSF57850">
    <property type="entry name" value="RING/U-box"/>
    <property type="match status" value="2"/>
</dbReference>
<evidence type="ECO:0000313" key="7">
    <source>
        <dbReference type="Proteomes" id="UP000728185"/>
    </source>
</evidence>
<dbReference type="Gene3D" id="3.30.40.10">
    <property type="entry name" value="Zinc/RING finger domain, C3HC4 (zinc finger)"/>
    <property type="match status" value="2"/>
</dbReference>
<evidence type="ECO:0000256" key="4">
    <source>
        <dbReference type="PROSITE-ProRule" id="PRU00175"/>
    </source>
</evidence>
<accession>A0A8E0RJQ3</accession>
<dbReference type="Proteomes" id="UP000728185">
    <property type="component" value="Unassembled WGS sequence"/>
</dbReference>
<keyword evidence="1" id="KW-0479">Metal-binding</keyword>
<dbReference type="PROSITE" id="PS50089">
    <property type="entry name" value="ZF_RING_2"/>
    <property type="match status" value="2"/>
</dbReference>
<reference evidence="6" key="1">
    <citation type="submission" date="2019-05" db="EMBL/GenBank/DDBJ databases">
        <title>Annotation for the trematode Fasciolopsis buski.</title>
        <authorList>
            <person name="Choi Y.-J."/>
        </authorList>
    </citation>
    <scope>NUCLEOTIDE SEQUENCE</scope>
    <source>
        <strain evidence="6">HT</strain>
        <tissue evidence="6">Whole worm</tissue>
    </source>
</reference>
<dbReference type="InterPro" id="IPR017907">
    <property type="entry name" value="Znf_RING_CS"/>
</dbReference>
<dbReference type="Pfam" id="PF13923">
    <property type="entry name" value="zf-C3HC4_2"/>
    <property type="match status" value="1"/>
</dbReference>
<evidence type="ECO:0000256" key="3">
    <source>
        <dbReference type="ARBA" id="ARBA00022833"/>
    </source>
</evidence>
<dbReference type="SMART" id="SM00184">
    <property type="entry name" value="RING"/>
    <property type="match status" value="2"/>
</dbReference>
<sequence length="347" mass="39476">MSSGINIVQVAENFVRAPIFSLAFGAFAKLYEDEACSANYKSLVWSKLAEFCTTLYTSRRNVCNLLTRADVAYADRLPAIFSCIVCKTIYFHPVVLFCGHAFCRRCLDARFYCHCCSSSCTSGELNDCILLAKTIQTFFPEVAYLYQRLDELSTMTARGHYTEALAAVDELLEKYPNDSRCLQTKVDMCLLNSDLDNALSIADRAMERGYLVPKATETTLIMLNEPPFSFSDECRPATGWRDIFQLCIFSPDFIASLRDDFQCALCLLIFLYPYSLPCGHTFCRECIEQSLDYKPECPLCKTPLSNYRSASGRGISVCIWKIAQTLFPNEVDERQRVYEREMETLSR</sequence>
<comment type="caution">
    <text evidence="6">The sequence shown here is derived from an EMBL/GenBank/DDBJ whole genome shotgun (WGS) entry which is preliminary data.</text>
</comment>
<dbReference type="EMBL" id="LUCM01011720">
    <property type="protein sequence ID" value="KAA0183547.1"/>
    <property type="molecule type" value="Genomic_DNA"/>
</dbReference>
<keyword evidence="7" id="KW-1185">Reference proteome</keyword>
<name>A0A8E0RJQ3_9TREM</name>
<dbReference type="AlphaFoldDB" id="A0A8E0RJQ3"/>
<dbReference type="PANTHER" id="PTHR23327:SF42">
    <property type="entry name" value="LON PEPTIDASE N-TERMINAL DOMAIN AND RING FINGER PROTEIN C14F5.10C"/>
    <property type="match status" value="1"/>
</dbReference>
<evidence type="ECO:0000259" key="5">
    <source>
        <dbReference type="PROSITE" id="PS50089"/>
    </source>
</evidence>
<proteinExistence type="predicted"/>
<organism evidence="6 7">
    <name type="scientific">Fasciolopsis buskii</name>
    <dbReference type="NCBI Taxonomy" id="27845"/>
    <lineage>
        <taxon>Eukaryota</taxon>
        <taxon>Metazoa</taxon>
        <taxon>Spiralia</taxon>
        <taxon>Lophotrochozoa</taxon>
        <taxon>Platyhelminthes</taxon>
        <taxon>Trematoda</taxon>
        <taxon>Digenea</taxon>
        <taxon>Plagiorchiida</taxon>
        <taxon>Echinostomata</taxon>
        <taxon>Echinostomatoidea</taxon>
        <taxon>Fasciolidae</taxon>
        <taxon>Fasciolopsis</taxon>
    </lineage>
</organism>
<dbReference type="SUPFAM" id="SSF48452">
    <property type="entry name" value="TPR-like"/>
    <property type="match status" value="1"/>
</dbReference>
<keyword evidence="3" id="KW-0862">Zinc</keyword>
<dbReference type="InterPro" id="IPR011990">
    <property type="entry name" value="TPR-like_helical_dom_sf"/>
</dbReference>
<feature type="domain" description="RING-type" evidence="5">
    <location>
        <begin position="83"/>
        <end position="117"/>
    </location>
</feature>
<evidence type="ECO:0000256" key="1">
    <source>
        <dbReference type="ARBA" id="ARBA00022723"/>
    </source>
</evidence>
<feature type="domain" description="RING-type" evidence="5">
    <location>
        <begin position="263"/>
        <end position="301"/>
    </location>
</feature>
<protein>
    <recommendedName>
        <fullName evidence="5">RING-type domain-containing protein</fullName>
    </recommendedName>
</protein>
<dbReference type="InterPro" id="IPR013083">
    <property type="entry name" value="Znf_RING/FYVE/PHD"/>
</dbReference>
<dbReference type="CDD" id="cd16514">
    <property type="entry name" value="RING-HC_LONFs_rpt2"/>
    <property type="match status" value="1"/>
</dbReference>